<dbReference type="AlphaFoldDB" id="M5S570"/>
<dbReference type="SUPFAM" id="SSF52490">
    <property type="entry name" value="Tubulin nucleotide-binding domain-like"/>
    <property type="match status" value="1"/>
</dbReference>
<dbReference type="EMBL" id="ANOG01000258">
    <property type="protein sequence ID" value="EMI21324.1"/>
    <property type="molecule type" value="Genomic_DNA"/>
</dbReference>
<proteinExistence type="predicted"/>
<evidence type="ECO:0000313" key="1">
    <source>
        <dbReference type="EMBL" id="EMI21324.1"/>
    </source>
</evidence>
<dbReference type="PATRIC" id="fig|1265738.3.peg.1737"/>
<dbReference type="InterPro" id="IPR036525">
    <property type="entry name" value="Tubulin/FtsZ_GTPase_sf"/>
</dbReference>
<name>M5S570_9BACT</name>
<dbReference type="RefSeq" id="WP_008694002.1">
    <property type="nucleotide sequence ID" value="NZ_ANOG01000258.1"/>
</dbReference>
<protein>
    <submittedName>
        <fullName evidence="1">Uncharacterized protein</fullName>
    </submittedName>
</protein>
<accession>M5S570</accession>
<comment type="caution">
    <text evidence="1">The sequence shown here is derived from an EMBL/GenBank/DDBJ whole genome shotgun (WGS) entry which is preliminary data.</text>
</comment>
<keyword evidence="2" id="KW-1185">Reference proteome</keyword>
<dbReference type="Proteomes" id="UP000011991">
    <property type="component" value="Unassembled WGS sequence"/>
</dbReference>
<evidence type="ECO:0000313" key="2">
    <source>
        <dbReference type="Proteomes" id="UP000011991"/>
    </source>
</evidence>
<gene>
    <name evidence="1" type="ORF">RMSM_01742</name>
</gene>
<reference evidence="1 2" key="1">
    <citation type="journal article" date="2013" name="Mar. Genomics">
        <title>Expression of sulfatases in Rhodopirellula baltica and the diversity of sulfatases in the genus Rhodopirellula.</title>
        <authorList>
            <person name="Wegner C.E."/>
            <person name="Richter-Heitmann T."/>
            <person name="Klindworth A."/>
            <person name="Klockow C."/>
            <person name="Richter M."/>
            <person name="Achstetter T."/>
            <person name="Glockner F.O."/>
            <person name="Harder J."/>
        </authorList>
    </citation>
    <scope>NUCLEOTIDE SEQUENCE [LARGE SCALE GENOMIC DNA]</scope>
    <source>
        <strain evidence="1 2">SM1</strain>
    </source>
</reference>
<sequence>MRVNNRSQSALDRLKRADTPTYPLAMTSATNFVGVGTTGTEAMLQLFAFVYAVTGGLPPANTRWFSIDADKDSRDPTSLAHQKHVRFLSTGKDGAGTVISTGYALASIAFPSIRQSILESMAALMNARDDRFAVNLPPAQNQSLVVLAGSAGGTSGGTKDLVVTGGILGAGHIGLKRFDVTMATIGGQIPWRDINRSVNADGRQRIMANFAESSMWRFGQMATHCPIEIDVPGQRPVRLPAATRIGTSLEFDWESASNKLQTNEQVVEMMSACLFQRFFTSVGCRRESRQCDDVNCGRTGQKHPLFHGVSLV</sequence>
<organism evidence="1 2">
    <name type="scientific">Rhodopirellula maiorica SM1</name>
    <dbReference type="NCBI Taxonomy" id="1265738"/>
    <lineage>
        <taxon>Bacteria</taxon>
        <taxon>Pseudomonadati</taxon>
        <taxon>Planctomycetota</taxon>
        <taxon>Planctomycetia</taxon>
        <taxon>Pirellulales</taxon>
        <taxon>Pirellulaceae</taxon>
        <taxon>Novipirellula</taxon>
    </lineage>
</organism>